<protein>
    <recommendedName>
        <fullName evidence="3">DNA topoisomerase</fullName>
        <ecNumber evidence="3">5.6.2.1</ecNumber>
    </recommendedName>
</protein>
<evidence type="ECO:0000259" key="7">
    <source>
        <dbReference type="Pfam" id="PF01028"/>
    </source>
</evidence>
<dbReference type="RefSeq" id="WP_183367583.1">
    <property type="nucleotide sequence ID" value="NZ_JACIEZ010000008.1"/>
</dbReference>
<dbReference type="EMBL" id="JACIEZ010000008">
    <property type="protein sequence ID" value="MBB4066292.1"/>
    <property type="molecule type" value="Genomic_DNA"/>
</dbReference>
<evidence type="ECO:0000256" key="4">
    <source>
        <dbReference type="ARBA" id="ARBA00023029"/>
    </source>
</evidence>
<dbReference type="SUPFAM" id="SSF55869">
    <property type="entry name" value="DNA topoisomerase I domain"/>
    <property type="match status" value="1"/>
</dbReference>
<keyword evidence="6 9" id="KW-0413">Isomerase</keyword>
<dbReference type="AlphaFoldDB" id="A0A7W6NME1"/>
<dbReference type="GO" id="GO:0003677">
    <property type="term" value="F:DNA binding"/>
    <property type="evidence" value="ECO:0007669"/>
    <property type="project" value="UniProtKB-KW"/>
</dbReference>
<dbReference type="GO" id="GO:0006265">
    <property type="term" value="P:DNA topological change"/>
    <property type="evidence" value="ECO:0007669"/>
    <property type="project" value="InterPro"/>
</dbReference>
<dbReference type="InterPro" id="IPR011010">
    <property type="entry name" value="DNA_brk_join_enz"/>
</dbReference>
<dbReference type="GO" id="GO:0003917">
    <property type="term" value="F:DNA topoisomerase type I (single strand cut, ATP-independent) activity"/>
    <property type="evidence" value="ECO:0007669"/>
    <property type="project" value="UniProtKB-EC"/>
</dbReference>
<dbReference type="Pfam" id="PF01028">
    <property type="entry name" value="Topoisom_I"/>
    <property type="match status" value="1"/>
</dbReference>
<evidence type="ECO:0000256" key="2">
    <source>
        <dbReference type="ARBA" id="ARBA00006645"/>
    </source>
</evidence>
<dbReference type="InterPro" id="IPR001631">
    <property type="entry name" value="TopoI"/>
</dbReference>
<name>A0A7W6NME1_9HYPH</name>
<keyword evidence="5" id="KW-0238">DNA-binding</keyword>
<dbReference type="Pfam" id="PF21338">
    <property type="entry name" value="Top1B_N_bact"/>
    <property type="match status" value="1"/>
</dbReference>
<dbReference type="Gene3D" id="3.90.15.10">
    <property type="entry name" value="Topoisomerase I, Chain A, domain 3"/>
    <property type="match status" value="1"/>
</dbReference>
<comment type="similarity">
    <text evidence="2">Belongs to the type IB topoisomerase family.</text>
</comment>
<evidence type="ECO:0000256" key="1">
    <source>
        <dbReference type="ARBA" id="ARBA00000213"/>
    </source>
</evidence>
<keyword evidence="10" id="KW-1185">Reference proteome</keyword>
<comment type="caution">
    <text evidence="9">The sequence shown here is derived from an EMBL/GenBank/DDBJ whole genome shotgun (WGS) entry which is preliminary data.</text>
</comment>
<keyword evidence="4" id="KW-0799">Topoisomerase</keyword>
<evidence type="ECO:0000256" key="6">
    <source>
        <dbReference type="ARBA" id="ARBA00023235"/>
    </source>
</evidence>
<evidence type="ECO:0000256" key="3">
    <source>
        <dbReference type="ARBA" id="ARBA00012891"/>
    </source>
</evidence>
<dbReference type="EC" id="5.6.2.1" evidence="3"/>
<dbReference type="InterPro" id="IPR035447">
    <property type="entry name" value="DNA_topo_I_N_sf"/>
</dbReference>
<gene>
    <name evidence="9" type="ORF">GGR23_003507</name>
</gene>
<dbReference type="SUPFAM" id="SSF56349">
    <property type="entry name" value="DNA breaking-rejoining enzymes"/>
    <property type="match status" value="1"/>
</dbReference>
<reference evidence="9 10" key="1">
    <citation type="submission" date="2020-08" db="EMBL/GenBank/DDBJ databases">
        <title>Genomic Encyclopedia of Type Strains, Phase IV (KMG-IV): sequencing the most valuable type-strain genomes for metagenomic binning, comparative biology and taxonomic classification.</title>
        <authorList>
            <person name="Goeker M."/>
        </authorList>
    </citation>
    <scope>NUCLEOTIDE SEQUENCE [LARGE SCALE GENOMIC DNA]</scope>
    <source>
        <strain evidence="9 10">DSM 29853</strain>
    </source>
</reference>
<evidence type="ECO:0000259" key="8">
    <source>
        <dbReference type="Pfam" id="PF21338"/>
    </source>
</evidence>
<dbReference type="InterPro" id="IPR049331">
    <property type="entry name" value="Top1B_N_bact"/>
</dbReference>
<dbReference type="InterPro" id="IPR014711">
    <property type="entry name" value="TopoI_cat_a-hlx-sub_euk"/>
</dbReference>
<evidence type="ECO:0000313" key="10">
    <source>
        <dbReference type="Proteomes" id="UP000528286"/>
    </source>
</evidence>
<proteinExistence type="inferred from homology"/>
<dbReference type="Proteomes" id="UP000528286">
    <property type="component" value="Unassembled WGS sequence"/>
</dbReference>
<dbReference type="Gene3D" id="1.10.132.120">
    <property type="match status" value="1"/>
</dbReference>
<feature type="domain" description="DNA topoisomerase IB N-terminal" evidence="8">
    <location>
        <begin position="38"/>
        <end position="86"/>
    </location>
</feature>
<dbReference type="PROSITE" id="PS52038">
    <property type="entry name" value="TOPO_IB_2"/>
    <property type="match status" value="1"/>
</dbReference>
<comment type="catalytic activity">
    <reaction evidence="1">
        <text>ATP-independent breakage of single-stranded DNA, followed by passage and rejoining.</text>
        <dbReference type="EC" id="5.6.2.1"/>
    </reaction>
</comment>
<evidence type="ECO:0000313" key="9">
    <source>
        <dbReference type="EMBL" id="MBB4066292.1"/>
    </source>
</evidence>
<dbReference type="Gene3D" id="3.30.66.10">
    <property type="entry name" value="DNA topoisomerase I domain"/>
    <property type="match status" value="1"/>
</dbReference>
<feature type="domain" description="DNA topoisomerase I catalytic core eukaryotic-type" evidence="7">
    <location>
        <begin position="104"/>
        <end position="314"/>
    </location>
</feature>
<sequence>MDTLAEGSLLQAVPSSLPDLVYAPDIEAPITRKLGKRGFLYYDAEGHRIADRAEIERINRIAVPPAYRNVRIASDPRAHLQAVGWDERGRKQYRYHALWTEGRGEAKFSLLTDFAEALPLIRERVDADLRRRKPDRDKALASVVWIIDNLLIRVGNPAYVRDNGSFGATTLRNRHVAIDGSEVRFRFRGKSGKEWRLSHRDRRITRTLRTLQELPGQQLFQYMDAEGALHPVRSQDVNAYIREATGADFSSRQFRTWGATRLAAVELSRLDENVSERERKRMTNSVIDKVAARLVNTRAVCRSSYIHPTVLEGFEEGSLKDLWTLRLSRSERLRRWLDEDELRVLQWLRQAQQARAAPFQP</sequence>
<evidence type="ECO:0000256" key="5">
    <source>
        <dbReference type="ARBA" id="ARBA00023125"/>
    </source>
</evidence>
<dbReference type="PRINTS" id="PR00416">
    <property type="entry name" value="EUTPISMRASEI"/>
</dbReference>
<accession>A0A7W6NME1</accession>
<organism evidence="9 10">
    <name type="scientific">Gellertiella hungarica</name>
    <dbReference type="NCBI Taxonomy" id="1572859"/>
    <lineage>
        <taxon>Bacteria</taxon>
        <taxon>Pseudomonadati</taxon>
        <taxon>Pseudomonadota</taxon>
        <taxon>Alphaproteobacteria</taxon>
        <taxon>Hyphomicrobiales</taxon>
        <taxon>Rhizobiaceae</taxon>
        <taxon>Gellertiella</taxon>
    </lineage>
</organism>
<dbReference type="InterPro" id="IPR013500">
    <property type="entry name" value="TopoI_cat_euk"/>
</dbReference>